<accession>A0A2N0HL18</accession>
<dbReference type="NCBIfam" id="TIGR02218">
    <property type="entry name" value="phg_TIGR02218"/>
    <property type="match status" value="1"/>
</dbReference>
<dbReference type="InterPro" id="IPR018964">
    <property type="entry name" value="Phage_phiJL001_Gp84_C"/>
</dbReference>
<dbReference type="Pfam" id="PF09931">
    <property type="entry name" value="Phage_phiJL001_Gp84_N"/>
    <property type="match status" value="1"/>
</dbReference>
<dbReference type="Pfam" id="PF09356">
    <property type="entry name" value="Phage_BR0599"/>
    <property type="match status" value="1"/>
</dbReference>
<name>A0A2N0HL18_9SPHN</name>
<gene>
    <name evidence="2" type="ORF">B0I00_1903</name>
</gene>
<evidence type="ECO:0000313" key="3">
    <source>
        <dbReference type="Proteomes" id="UP000232587"/>
    </source>
</evidence>
<dbReference type="EMBL" id="PHUF01000003">
    <property type="protein sequence ID" value="PKB19663.1"/>
    <property type="molecule type" value="Genomic_DNA"/>
</dbReference>
<proteinExistence type="predicted"/>
<dbReference type="AlphaFoldDB" id="A0A2N0HL18"/>
<organism evidence="2 3">
    <name type="scientific">Novosphingobium kunmingense</name>
    <dbReference type="NCBI Taxonomy" id="1211806"/>
    <lineage>
        <taxon>Bacteria</taxon>
        <taxon>Pseudomonadati</taxon>
        <taxon>Pseudomonadota</taxon>
        <taxon>Alphaproteobacteria</taxon>
        <taxon>Sphingomonadales</taxon>
        <taxon>Sphingomonadaceae</taxon>
        <taxon>Novosphingobium</taxon>
    </lineage>
</organism>
<dbReference type="OrthoDB" id="1633386at2"/>
<sequence>MTAVKVSEAGVEVLHRVLPAVRVAEAGVEYLHRVLPGLTVSEAGVEYLHRVQPAFAISQAGVEFLHKAQPCLTRRAQIWTITRTDGAVLRFTSLDRDLDFAGHTYAACNSLQPSASEELAEVSQAGNVELSGLIASGAISQDDLHRGLYDGARVEAHLVNWDGPRFRKAILAGTFGPVSFDANGFSVDIMGDGARLTQTPLVRTLQPNCRYQFGDALCGKDVAPLTVTGTVTAANRQRGFTDAARAEAAGYFSRGRVTFTSGANAGISAEIKEHLAGGIIALWPRLAFEIEVGDGYAMVPGCTNMLDASGGCNGCTAWANAINYGGEPNVPGRDKRGSQPDVKR</sequence>
<protein>
    <submittedName>
        <fullName evidence="2">Putative phage protein (TIGR02218 family)</fullName>
    </submittedName>
</protein>
<feature type="domain" description="Bacteriophage phiJL001 Gp84 C-terminal" evidence="1">
    <location>
        <begin position="250"/>
        <end position="334"/>
    </location>
</feature>
<dbReference type="InterPro" id="IPR011928">
    <property type="entry name" value="Phage_phiJL001_Gp84"/>
</dbReference>
<dbReference type="RefSeq" id="WP_100867110.1">
    <property type="nucleotide sequence ID" value="NZ_PHUF01000003.1"/>
</dbReference>
<dbReference type="Proteomes" id="UP000232587">
    <property type="component" value="Unassembled WGS sequence"/>
</dbReference>
<comment type="caution">
    <text evidence="2">The sequence shown here is derived from an EMBL/GenBank/DDBJ whole genome shotgun (WGS) entry which is preliminary data.</text>
</comment>
<evidence type="ECO:0000259" key="1">
    <source>
        <dbReference type="Pfam" id="PF09356"/>
    </source>
</evidence>
<keyword evidence="3" id="KW-1185">Reference proteome</keyword>
<reference evidence="2 3" key="1">
    <citation type="submission" date="2017-11" db="EMBL/GenBank/DDBJ databases">
        <title>Genomic Encyclopedia of Type Strains, Phase III (KMG-III): the genomes of soil and plant-associated and newly described type strains.</title>
        <authorList>
            <person name="Whitman W."/>
        </authorList>
    </citation>
    <scope>NUCLEOTIDE SEQUENCE [LARGE SCALE GENOMIC DNA]</scope>
    <source>
        <strain evidence="2 3">CGMCC 1.12274</strain>
    </source>
</reference>
<evidence type="ECO:0000313" key="2">
    <source>
        <dbReference type="EMBL" id="PKB19663.1"/>
    </source>
</evidence>